<feature type="transmembrane region" description="Helical" evidence="1">
    <location>
        <begin position="77"/>
        <end position="97"/>
    </location>
</feature>
<evidence type="ECO:0000313" key="2">
    <source>
        <dbReference type="EMBL" id="CAD7697997.1"/>
    </source>
</evidence>
<feature type="transmembrane region" description="Helical" evidence="1">
    <location>
        <begin position="336"/>
        <end position="354"/>
    </location>
</feature>
<keyword evidence="1" id="KW-1133">Transmembrane helix</keyword>
<name>A0A8S1IRW5_9CHLO</name>
<keyword evidence="1" id="KW-0472">Membrane</keyword>
<feature type="transmembrane region" description="Helical" evidence="1">
    <location>
        <begin position="207"/>
        <end position="224"/>
    </location>
</feature>
<organism evidence="2 3">
    <name type="scientific">Ostreobium quekettii</name>
    <dbReference type="NCBI Taxonomy" id="121088"/>
    <lineage>
        <taxon>Eukaryota</taxon>
        <taxon>Viridiplantae</taxon>
        <taxon>Chlorophyta</taxon>
        <taxon>core chlorophytes</taxon>
        <taxon>Ulvophyceae</taxon>
        <taxon>TCBD clade</taxon>
        <taxon>Bryopsidales</taxon>
        <taxon>Ostreobineae</taxon>
        <taxon>Ostreobiaceae</taxon>
        <taxon>Ostreobium</taxon>
    </lineage>
</organism>
<reference evidence="2" key="1">
    <citation type="submission" date="2020-12" db="EMBL/GenBank/DDBJ databases">
        <authorList>
            <person name="Iha C."/>
        </authorList>
    </citation>
    <scope>NUCLEOTIDE SEQUENCE</scope>
</reference>
<feature type="transmembrane region" description="Helical" evidence="1">
    <location>
        <begin position="53"/>
        <end position="71"/>
    </location>
</feature>
<comment type="caution">
    <text evidence="2">The sequence shown here is derived from an EMBL/GenBank/DDBJ whole genome shotgun (WGS) entry which is preliminary data.</text>
</comment>
<sequence length="386" mass="43163">MPDCGSGSQPRIDVGDACKVAFASASRKKLESALEQYSEDTSEREKCRSRAKLLRIALIFSLLTAACGAMLEEVCMALVPRWIQLVGLVLSVLRYVFLAPTSMYNEFLDVLTDDKQWWDVVGKMEKRKKINAAIDESLKEGRLQHIETSGLGFWTRKILQFGELMGTHLPANISNELRDALEKRGLNVRTQQGDVDAAWNSATIKQGAYFSLFMVKDIIAIIGMKKISNKLLRQQVLAESTIGANYMQNLVFGILLMVVVRQRLAMGTGRKIAIIYGLAAIAVARAVLSFDVGTDSWSIARFIDNWDLHLLTFGLWFAATIYLFHRMRSSGRISSLVVVTVTMWMTAQLFAAQLRSGSLAERIDFDGKGRSIECMDAYKWLGNILP</sequence>
<feature type="transmembrane region" description="Helical" evidence="1">
    <location>
        <begin position="308"/>
        <end position="324"/>
    </location>
</feature>
<proteinExistence type="predicted"/>
<accession>A0A8S1IRW5</accession>
<gene>
    <name evidence="2" type="ORF">OSTQU699_LOCUS3357</name>
</gene>
<dbReference type="AlphaFoldDB" id="A0A8S1IRW5"/>
<dbReference type="EMBL" id="CAJHUC010000740">
    <property type="protein sequence ID" value="CAD7697997.1"/>
    <property type="molecule type" value="Genomic_DNA"/>
</dbReference>
<feature type="transmembrane region" description="Helical" evidence="1">
    <location>
        <begin position="244"/>
        <end position="260"/>
    </location>
</feature>
<dbReference type="Proteomes" id="UP000708148">
    <property type="component" value="Unassembled WGS sequence"/>
</dbReference>
<keyword evidence="3" id="KW-1185">Reference proteome</keyword>
<evidence type="ECO:0000256" key="1">
    <source>
        <dbReference type="SAM" id="Phobius"/>
    </source>
</evidence>
<evidence type="ECO:0000313" key="3">
    <source>
        <dbReference type="Proteomes" id="UP000708148"/>
    </source>
</evidence>
<protein>
    <submittedName>
        <fullName evidence="2">Uncharacterized protein</fullName>
    </submittedName>
</protein>
<feature type="transmembrane region" description="Helical" evidence="1">
    <location>
        <begin position="272"/>
        <end position="288"/>
    </location>
</feature>
<keyword evidence="1" id="KW-0812">Transmembrane</keyword>